<keyword evidence="4" id="KW-1185">Reference proteome</keyword>
<evidence type="ECO:0000313" key="3">
    <source>
        <dbReference type="EMBL" id="RDK06375.1"/>
    </source>
</evidence>
<feature type="domain" description="UspA" evidence="2">
    <location>
        <begin position="210"/>
        <end position="272"/>
    </location>
</feature>
<dbReference type="RefSeq" id="WP_115215188.1">
    <property type="nucleotide sequence ID" value="NZ_QKWJ01000064.1"/>
</dbReference>
<dbReference type="Gene3D" id="3.40.50.12370">
    <property type="match status" value="1"/>
</dbReference>
<reference evidence="4" key="1">
    <citation type="submission" date="2018-06" db="EMBL/GenBank/DDBJ databases">
        <authorList>
            <person name="Feng T."/>
            <person name="Jeon C.O."/>
        </authorList>
    </citation>
    <scope>NUCLEOTIDE SEQUENCE [LARGE SCALE GENOMIC DNA]</scope>
    <source>
        <strain evidence="4">S23</strain>
    </source>
</reference>
<dbReference type="PRINTS" id="PR01438">
    <property type="entry name" value="UNVRSLSTRESS"/>
</dbReference>
<dbReference type="CDD" id="cd00293">
    <property type="entry name" value="USP-like"/>
    <property type="match status" value="1"/>
</dbReference>
<sequence length="274" mass="28924">MTFRTILVDLREDSARAARIEAAARLAMLFDGSVVGLTATGTQLEPFRGAGEDAGKYAALAAGTIRRLAAEHHAVLQKLVKQVGPSIPARQVLMEAEAGWALATEGRFADLILPALPLADESVPAPMAKAAEYALLNSGRPVMLVPGKVGLHVPGRIVIGWNGSREAARAVADALPMLRLASRVSIVVIATGEGESDDDGVRLTTWLASHDVEAALHVEDGGDPDHALLRVARDLQADLLVAGGYGRPRLSELVLGGTTRALTRQSEMPVFMSH</sequence>
<proteinExistence type="inferred from homology"/>
<dbReference type="PANTHER" id="PTHR46268:SF15">
    <property type="entry name" value="UNIVERSAL STRESS PROTEIN HP_0031"/>
    <property type="match status" value="1"/>
</dbReference>
<protein>
    <submittedName>
        <fullName evidence="3">Universal stress protein</fullName>
    </submittedName>
</protein>
<evidence type="ECO:0000256" key="1">
    <source>
        <dbReference type="ARBA" id="ARBA00008791"/>
    </source>
</evidence>
<dbReference type="InterPro" id="IPR006015">
    <property type="entry name" value="Universal_stress_UspA"/>
</dbReference>
<dbReference type="InterPro" id="IPR006016">
    <property type="entry name" value="UspA"/>
</dbReference>
<dbReference type="EMBL" id="QKWJ01000064">
    <property type="protein sequence ID" value="RDK06375.1"/>
    <property type="molecule type" value="Genomic_DNA"/>
</dbReference>
<organism evidence="3 4">
    <name type="scientific">Cupriavidus lacunae</name>
    <dbReference type="NCBI Taxonomy" id="2666307"/>
    <lineage>
        <taxon>Bacteria</taxon>
        <taxon>Pseudomonadati</taxon>
        <taxon>Pseudomonadota</taxon>
        <taxon>Betaproteobacteria</taxon>
        <taxon>Burkholderiales</taxon>
        <taxon>Burkholderiaceae</taxon>
        <taxon>Cupriavidus</taxon>
    </lineage>
</organism>
<dbReference type="AlphaFoldDB" id="A0A370NL98"/>
<gene>
    <name evidence="3" type="ORF">DN412_31640</name>
</gene>
<name>A0A370NL98_9BURK</name>
<dbReference type="Pfam" id="PF00582">
    <property type="entry name" value="Usp"/>
    <property type="match status" value="1"/>
</dbReference>
<dbReference type="SUPFAM" id="SSF52402">
    <property type="entry name" value="Adenine nucleotide alpha hydrolases-like"/>
    <property type="match status" value="2"/>
</dbReference>
<comment type="caution">
    <text evidence="3">The sequence shown here is derived from an EMBL/GenBank/DDBJ whole genome shotgun (WGS) entry which is preliminary data.</text>
</comment>
<evidence type="ECO:0000313" key="4">
    <source>
        <dbReference type="Proteomes" id="UP000255165"/>
    </source>
</evidence>
<accession>A0A370NL98</accession>
<comment type="similarity">
    <text evidence="1">Belongs to the universal stress protein A family.</text>
</comment>
<evidence type="ECO:0000259" key="2">
    <source>
        <dbReference type="Pfam" id="PF00582"/>
    </source>
</evidence>
<dbReference type="Proteomes" id="UP000255165">
    <property type="component" value="Unassembled WGS sequence"/>
</dbReference>
<dbReference type="PANTHER" id="PTHR46268">
    <property type="entry name" value="STRESS RESPONSE PROTEIN NHAX"/>
    <property type="match status" value="1"/>
</dbReference>